<dbReference type="InterPro" id="IPR003604">
    <property type="entry name" value="Matrin/U1-like-C_Znf_C2H2"/>
</dbReference>
<dbReference type="SUPFAM" id="SSF57667">
    <property type="entry name" value="beta-beta-alpha zinc fingers"/>
    <property type="match status" value="1"/>
</dbReference>
<comment type="similarity">
    <text evidence="9">Belongs to the ZNF593/BUD20 C2H2-type zinc-finger protein family.</text>
</comment>
<reference evidence="12" key="2">
    <citation type="journal article" date="2023" name="Science">
        <title>Genomic signatures of disease resistance in endangered staghorn corals.</title>
        <authorList>
            <person name="Vollmer S.V."/>
            <person name="Selwyn J.D."/>
            <person name="Despard B.A."/>
            <person name="Roesel C.L."/>
        </authorList>
    </citation>
    <scope>NUCLEOTIDE SEQUENCE</scope>
    <source>
        <strain evidence="12">K2</strain>
    </source>
</reference>
<evidence type="ECO:0000256" key="1">
    <source>
        <dbReference type="ARBA" id="ARBA00004123"/>
    </source>
</evidence>
<dbReference type="PANTHER" id="PTHR46095:SF1">
    <property type="entry name" value="ZINC FINGER PROTEIN 593"/>
    <property type="match status" value="1"/>
</dbReference>
<dbReference type="InterPro" id="IPR036236">
    <property type="entry name" value="Znf_C2H2_sf"/>
</dbReference>
<protein>
    <submittedName>
        <fullName evidence="12">Zinc finger protein 593</fullName>
    </submittedName>
</protein>
<dbReference type="PROSITE" id="PS00028">
    <property type="entry name" value="ZINC_FINGER_C2H2_1"/>
    <property type="match status" value="1"/>
</dbReference>
<dbReference type="Gene3D" id="3.30.160.60">
    <property type="entry name" value="Classic Zinc Finger"/>
    <property type="match status" value="1"/>
</dbReference>
<evidence type="ECO:0000256" key="4">
    <source>
        <dbReference type="ARBA" id="ARBA00022517"/>
    </source>
</evidence>
<dbReference type="Proteomes" id="UP001249851">
    <property type="component" value="Unassembled WGS sequence"/>
</dbReference>
<dbReference type="InterPro" id="IPR022755">
    <property type="entry name" value="Znf_C2H2_jaz"/>
</dbReference>
<keyword evidence="6 10" id="KW-0863">Zinc-finger</keyword>
<dbReference type="PANTHER" id="PTHR46095">
    <property type="entry name" value="ZINC FINGER PROTEIN 593"/>
    <property type="match status" value="1"/>
</dbReference>
<dbReference type="SMART" id="SM00451">
    <property type="entry name" value="ZnF_U1"/>
    <property type="match status" value="1"/>
</dbReference>
<feature type="domain" description="C2H2-type" evidence="11">
    <location>
        <begin position="58"/>
        <end position="87"/>
    </location>
</feature>
<keyword evidence="13" id="KW-1185">Reference proteome</keyword>
<comment type="caution">
    <text evidence="12">The sequence shown here is derived from an EMBL/GenBank/DDBJ whole genome shotgun (WGS) entry which is preliminary data.</text>
</comment>
<evidence type="ECO:0000256" key="9">
    <source>
        <dbReference type="ARBA" id="ARBA00038064"/>
    </source>
</evidence>
<dbReference type="AlphaFoldDB" id="A0AAD9VFU8"/>
<evidence type="ECO:0000256" key="10">
    <source>
        <dbReference type="PROSITE-ProRule" id="PRU00042"/>
    </source>
</evidence>
<dbReference type="FunFam" id="3.30.160.60:FF:000299">
    <property type="entry name" value="Zinc finger protein 593"/>
    <property type="match status" value="1"/>
</dbReference>
<accession>A0AAD9VFU8</accession>
<name>A0AAD9VFU8_ACRCE</name>
<dbReference type="InterPro" id="IPR051879">
    <property type="entry name" value="C2H2-ZF_Maturation_Protein"/>
</dbReference>
<dbReference type="GO" id="GO:0008270">
    <property type="term" value="F:zinc ion binding"/>
    <property type="evidence" value="ECO:0007669"/>
    <property type="project" value="UniProtKB-KW"/>
</dbReference>
<keyword evidence="8" id="KW-0539">Nucleus</keyword>
<dbReference type="InterPro" id="IPR013087">
    <property type="entry name" value="Znf_C2H2_type"/>
</dbReference>
<evidence type="ECO:0000256" key="8">
    <source>
        <dbReference type="ARBA" id="ARBA00023242"/>
    </source>
</evidence>
<dbReference type="GO" id="GO:0042254">
    <property type="term" value="P:ribosome biogenesis"/>
    <property type="evidence" value="ECO:0007669"/>
    <property type="project" value="UniProtKB-KW"/>
</dbReference>
<evidence type="ECO:0000313" key="12">
    <source>
        <dbReference type="EMBL" id="KAK2572914.1"/>
    </source>
</evidence>
<comment type="subcellular location">
    <subcellularLocation>
        <location evidence="2">Cytoplasm</location>
    </subcellularLocation>
    <subcellularLocation>
        <location evidence="1">Nucleus</location>
    </subcellularLocation>
</comment>
<dbReference type="GO" id="GO:0005634">
    <property type="term" value="C:nucleus"/>
    <property type="evidence" value="ECO:0007669"/>
    <property type="project" value="UniProtKB-SubCell"/>
</dbReference>
<evidence type="ECO:0000256" key="5">
    <source>
        <dbReference type="ARBA" id="ARBA00022723"/>
    </source>
</evidence>
<gene>
    <name evidence="12" type="ORF">P5673_001926</name>
</gene>
<dbReference type="EMBL" id="JARQWQ010000003">
    <property type="protein sequence ID" value="KAK2572914.1"/>
    <property type="molecule type" value="Genomic_DNA"/>
</dbReference>
<evidence type="ECO:0000256" key="2">
    <source>
        <dbReference type="ARBA" id="ARBA00004496"/>
    </source>
</evidence>
<keyword evidence="4" id="KW-0690">Ribosome biogenesis</keyword>
<keyword evidence="5" id="KW-0479">Metal-binding</keyword>
<evidence type="ECO:0000256" key="3">
    <source>
        <dbReference type="ARBA" id="ARBA00022490"/>
    </source>
</evidence>
<keyword evidence="7" id="KW-0862">Zinc</keyword>
<keyword evidence="3" id="KW-0963">Cytoplasm</keyword>
<evidence type="ECO:0000256" key="7">
    <source>
        <dbReference type="ARBA" id="ARBA00022833"/>
    </source>
</evidence>
<sequence>MGRCRTKNKVGNTRLRKKFRTRRRKRDLDQIHVDMQPKNAAKLKSQELDMDLPGAGQHYCIQCARYFVDDKAFQEHVRSRVHRKRLKMLKEVPYTLEEAERAAGMGSYTLTSTRPLLPVDQDEEMKGGEDIKKALGLSKCLN</sequence>
<evidence type="ECO:0000259" key="11">
    <source>
        <dbReference type="PROSITE" id="PS50157"/>
    </source>
</evidence>
<reference evidence="12" key="1">
    <citation type="journal article" date="2023" name="G3 (Bethesda)">
        <title>Whole genome assembly and annotation of the endangered Caribbean coral Acropora cervicornis.</title>
        <authorList>
            <person name="Selwyn J.D."/>
            <person name="Vollmer S.V."/>
        </authorList>
    </citation>
    <scope>NUCLEOTIDE SEQUENCE</scope>
    <source>
        <strain evidence="12">K2</strain>
    </source>
</reference>
<dbReference type="GO" id="GO:0005737">
    <property type="term" value="C:cytoplasm"/>
    <property type="evidence" value="ECO:0007669"/>
    <property type="project" value="UniProtKB-SubCell"/>
</dbReference>
<dbReference type="GO" id="GO:0043021">
    <property type="term" value="F:ribonucleoprotein complex binding"/>
    <property type="evidence" value="ECO:0007669"/>
    <property type="project" value="UniProtKB-ARBA"/>
</dbReference>
<evidence type="ECO:0000313" key="13">
    <source>
        <dbReference type="Proteomes" id="UP001249851"/>
    </source>
</evidence>
<proteinExistence type="inferred from homology"/>
<evidence type="ECO:0000256" key="6">
    <source>
        <dbReference type="ARBA" id="ARBA00022771"/>
    </source>
</evidence>
<dbReference type="Pfam" id="PF12171">
    <property type="entry name" value="zf-C2H2_jaz"/>
    <property type="match status" value="1"/>
</dbReference>
<organism evidence="12 13">
    <name type="scientific">Acropora cervicornis</name>
    <name type="common">Staghorn coral</name>
    <dbReference type="NCBI Taxonomy" id="6130"/>
    <lineage>
        <taxon>Eukaryota</taxon>
        <taxon>Metazoa</taxon>
        <taxon>Cnidaria</taxon>
        <taxon>Anthozoa</taxon>
        <taxon>Hexacorallia</taxon>
        <taxon>Scleractinia</taxon>
        <taxon>Astrocoeniina</taxon>
        <taxon>Acroporidae</taxon>
        <taxon>Acropora</taxon>
    </lineage>
</organism>
<dbReference type="PROSITE" id="PS50157">
    <property type="entry name" value="ZINC_FINGER_C2H2_2"/>
    <property type="match status" value="1"/>
</dbReference>
<dbReference type="GO" id="GO:0003676">
    <property type="term" value="F:nucleic acid binding"/>
    <property type="evidence" value="ECO:0007669"/>
    <property type="project" value="InterPro"/>
</dbReference>